<accession>A0ABX5KXJ6</accession>
<organism evidence="3 4">
    <name type="scientific">Paraburkholderia unamae</name>
    <dbReference type="NCBI Taxonomy" id="219649"/>
    <lineage>
        <taxon>Bacteria</taxon>
        <taxon>Pseudomonadati</taxon>
        <taxon>Pseudomonadota</taxon>
        <taxon>Betaproteobacteria</taxon>
        <taxon>Burkholderiales</taxon>
        <taxon>Burkholderiaceae</taxon>
        <taxon>Paraburkholderia</taxon>
    </lineage>
</organism>
<proteinExistence type="predicted"/>
<name>A0ABX5KXJ6_9BURK</name>
<evidence type="ECO:0000256" key="1">
    <source>
        <dbReference type="SAM" id="MobiDB-lite"/>
    </source>
</evidence>
<dbReference type="PANTHER" id="PTHR23074">
    <property type="entry name" value="AAA DOMAIN-CONTAINING"/>
    <property type="match status" value="1"/>
</dbReference>
<dbReference type="RefSeq" id="WP_116610334.1">
    <property type="nucleotide sequence ID" value="NZ_QEOB01000003.1"/>
</dbReference>
<dbReference type="Pfam" id="PF00004">
    <property type="entry name" value="AAA"/>
    <property type="match status" value="1"/>
</dbReference>
<protein>
    <submittedName>
        <fullName evidence="3">ATPase family protein associated with various cellular activities (AAA)</fullName>
    </submittedName>
</protein>
<keyword evidence="4" id="KW-1185">Reference proteome</keyword>
<dbReference type="Proteomes" id="UP000245712">
    <property type="component" value="Unassembled WGS sequence"/>
</dbReference>
<feature type="domain" description="AAA+ ATPase" evidence="2">
    <location>
        <begin position="122"/>
        <end position="255"/>
    </location>
</feature>
<sequence>MSAKQVLALLNSHVDGDEDQLLSIVLQIAAQEARQGRQDDADKLKRLVQKARDQRRSGRPARGQTPIPLARPRGELQEIVESSYPKVALSDMVLSDDIAKRLTRVVRQQQERVTLREHGQTPATHMLLVGPPGTGKTMTASALAGELRLPLFTVRLESLFSRYFGETASKLRLLFDQIAQTRGVYLLDEFDAIGARRGDPNDVGEIRRVLNSVLAFMEEPNSTDSIVLAATNHVEILDEALARRFDEVVEYTLPDAVAARGIIERRLGKFRFAPRLWSSLSSSLDGLSQGELVRAADSVVKDAILEGVQKVSPAALGDALDNRRLLKGKFHRRTIVPGQ</sequence>
<dbReference type="CDD" id="cd19481">
    <property type="entry name" value="RecA-like_protease"/>
    <property type="match status" value="1"/>
</dbReference>
<evidence type="ECO:0000313" key="3">
    <source>
        <dbReference type="EMBL" id="PVX85845.1"/>
    </source>
</evidence>
<dbReference type="InterPro" id="IPR027417">
    <property type="entry name" value="P-loop_NTPase"/>
</dbReference>
<dbReference type="InterPro" id="IPR003593">
    <property type="entry name" value="AAA+_ATPase"/>
</dbReference>
<feature type="region of interest" description="Disordered" evidence="1">
    <location>
        <begin position="49"/>
        <end position="72"/>
    </location>
</feature>
<dbReference type="SMART" id="SM00382">
    <property type="entry name" value="AAA"/>
    <property type="match status" value="1"/>
</dbReference>
<dbReference type="PANTHER" id="PTHR23074:SF83">
    <property type="entry name" value="VACUOLAR PROTEIN SORTING-ASSOCIATED PROTEIN 4A"/>
    <property type="match status" value="1"/>
</dbReference>
<dbReference type="InterPro" id="IPR003959">
    <property type="entry name" value="ATPase_AAA_core"/>
</dbReference>
<dbReference type="InterPro" id="IPR050304">
    <property type="entry name" value="MT-severing_AAA_ATPase"/>
</dbReference>
<gene>
    <name evidence="3" type="ORF">C7402_103423</name>
</gene>
<dbReference type="Gene3D" id="3.40.50.300">
    <property type="entry name" value="P-loop containing nucleotide triphosphate hydrolases"/>
    <property type="match status" value="1"/>
</dbReference>
<dbReference type="EMBL" id="QEOB01000003">
    <property type="protein sequence ID" value="PVX85845.1"/>
    <property type="molecule type" value="Genomic_DNA"/>
</dbReference>
<evidence type="ECO:0000313" key="4">
    <source>
        <dbReference type="Proteomes" id="UP000245712"/>
    </source>
</evidence>
<evidence type="ECO:0000259" key="2">
    <source>
        <dbReference type="SMART" id="SM00382"/>
    </source>
</evidence>
<comment type="caution">
    <text evidence="3">The sequence shown here is derived from an EMBL/GenBank/DDBJ whole genome shotgun (WGS) entry which is preliminary data.</text>
</comment>
<reference evidence="3 4" key="1">
    <citation type="submission" date="2018-05" db="EMBL/GenBank/DDBJ databases">
        <title>Genomic Encyclopedia of Type Strains, Phase IV (KMG-V): Genome sequencing to study the core and pangenomes of soil and plant-associated prokaryotes.</title>
        <authorList>
            <person name="Whitman W."/>
        </authorList>
    </citation>
    <scope>NUCLEOTIDE SEQUENCE [LARGE SCALE GENOMIC DNA]</scope>
    <source>
        <strain evidence="3 4">SCZa-39</strain>
    </source>
</reference>
<dbReference type="SUPFAM" id="SSF52540">
    <property type="entry name" value="P-loop containing nucleoside triphosphate hydrolases"/>
    <property type="match status" value="1"/>
</dbReference>